<protein>
    <submittedName>
        <fullName evidence="2">Uncharacterized protein</fullName>
    </submittedName>
</protein>
<name>A0A8T0FMU2_ARGBR</name>
<reference evidence="2" key="2">
    <citation type="submission" date="2020-06" db="EMBL/GenBank/DDBJ databases">
        <authorList>
            <person name="Sheffer M."/>
        </authorList>
    </citation>
    <scope>NUCLEOTIDE SEQUENCE</scope>
</reference>
<proteinExistence type="predicted"/>
<gene>
    <name evidence="2" type="ORF">HNY73_005706</name>
</gene>
<comment type="caution">
    <text evidence="2">The sequence shown here is derived from an EMBL/GenBank/DDBJ whole genome shotgun (WGS) entry which is preliminary data.</text>
</comment>
<reference evidence="2" key="1">
    <citation type="journal article" date="2020" name="bioRxiv">
        <title>Chromosome-level reference genome of the European wasp spider Argiope bruennichi: a resource for studies on range expansion and evolutionary adaptation.</title>
        <authorList>
            <person name="Sheffer M.M."/>
            <person name="Hoppe A."/>
            <person name="Krehenwinkel H."/>
            <person name="Uhl G."/>
            <person name="Kuss A.W."/>
            <person name="Jensen L."/>
            <person name="Jensen C."/>
            <person name="Gillespie R.G."/>
            <person name="Hoff K.J."/>
            <person name="Prost S."/>
        </authorList>
    </citation>
    <scope>NUCLEOTIDE SEQUENCE</scope>
</reference>
<evidence type="ECO:0000256" key="1">
    <source>
        <dbReference type="SAM" id="SignalP"/>
    </source>
</evidence>
<organism evidence="2 3">
    <name type="scientific">Argiope bruennichi</name>
    <name type="common">Wasp spider</name>
    <name type="synonym">Aranea bruennichi</name>
    <dbReference type="NCBI Taxonomy" id="94029"/>
    <lineage>
        <taxon>Eukaryota</taxon>
        <taxon>Metazoa</taxon>
        <taxon>Ecdysozoa</taxon>
        <taxon>Arthropoda</taxon>
        <taxon>Chelicerata</taxon>
        <taxon>Arachnida</taxon>
        <taxon>Araneae</taxon>
        <taxon>Araneomorphae</taxon>
        <taxon>Entelegynae</taxon>
        <taxon>Araneoidea</taxon>
        <taxon>Araneidae</taxon>
        <taxon>Argiope</taxon>
    </lineage>
</organism>
<evidence type="ECO:0000313" key="2">
    <source>
        <dbReference type="EMBL" id="KAF8790730.1"/>
    </source>
</evidence>
<dbReference type="Pfam" id="PF11105">
    <property type="entry name" value="CCAP"/>
    <property type="match status" value="1"/>
</dbReference>
<dbReference type="InterPro" id="IPR024276">
    <property type="entry name" value="CCAP"/>
</dbReference>
<feature type="chain" id="PRO_5035941928" evidence="1">
    <location>
        <begin position="18"/>
        <end position="91"/>
    </location>
</feature>
<dbReference type="AlphaFoldDB" id="A0A8T0FMU2"/>
<sequence>MQKKFSLAFLWIYMISALELQRNAVDKRKLPDFEKRVFCNAFTGCGSYHAKRSQSLGSSKNSAYIKRSHPDALFFNLLDVLPVYEKEYFKR</sequence>
<keyword evidence="3" id="KW-1185">Reference proteome</keyword>
<dbReference type="EMBL" id="JABXBU010000011">
    <property type="protein sequence ID" value="KAF8790730.1"/>
    <property type="molecule type" value="Genomic_DNA"/>
</dbReference>
<evidence type="ECO:0000313" key="3">
    <source>
        <dbReference type="Proteomes" id="UP000807504"/>
    </source>
</evidence>
<keyword evidence="1" id="KW-0732">Signal</keyword>
<dbReference type="Proteomes" id="UP000807504">
    <property type="component" value="Unassembled WGS sequence"/>
</dbReference>
<feature type="signal peptide" evidence="1">
    <location>
        <begin position="1"/>
        <end position="17"/>
    </location>
</feature>
<accession>A0A8T0FMU2</accession>